<proteinExistence type="predicted"/>
<evidence type="ECO:0000313" key="2">
    <source>
        <dbReference type="Proteomes" id="UP001282474"/>
    </source>
</evidence>
<dbReference type="Proteomes" id="UP001282474">
    <property type="component" value="Unassembled WGS sequence"/>
</dbReference>
<comment type="caution">
    <text evidence="1">The sequence shown here is derived from an EMBL/GenBank/DDBJ whole genome shotgun (WGS) entry which is preliminary data.</text>
</comment>
<evidence type="ECO:0000313" key="1">
    <source>
        <dbReference type="EMBL" id="MDX3042622.1"/>
    </source>
</evidence>
<protein>
    <submittedName>
        <fullName evidence="1">Uncharacterized protein</fullName>
    </submittedName>
</protein>
<dbReference type="EMBL" id="JARAWJ010000039">
    <property type="protein sequence ID" value="MDX3042622.1"/>
    <property type="molecule type" value="Genomic_DNA"/>
</dbReference>
<dbReference type="RefSeq" id="WP_193382924.1">
    <property type="nucleotide sequence ID" value="NZ_JABXWI010000031.1"/>
</dbReference>
<accession>A0ABU4MZS3</accession>
<keyword evidence="2" id="KW-1185">Reference proteome</keyword>
<organism evidence="1 2">
    <name type="scientific">Streptomyces caniscabiei</name>
    <dbReference type="NCBI Taxonomy" id="2746961"/>
    <lineage>
        <taxon>Bacteria</taxon>
        <taxon>Bacillati</taxon>
        <taxon>Actinomycetota</taxon>
        <taxon>Actinomycetes</taxon>
        <taxon>Kitasatosporales</taxon>
        <taxon>Streptomycetaceae</taxon>
        <taxon>Streptomyces</taxon>
    </lineage>
</organism>
<name>A0ABU4MZS3_9ACTN</name>
<sequence length="66" mass="7332">MPYFPPRMRTPGTYEVYSSDGRHGGTVSSQIPRADIDALLTHLNEVEPDAGWTWEYIPLAPQTGGK</sequence>
<reference evidence="1 2" key="1">
    <citation type="journal article" date="2023" name="Microb. Genom.">
        <title>Mesoterricola silvestris gen. nov., sp. nov., Mesoterricola sediminis sp. nov., Geothrix oryzae sp. nov., Geothrix edaphica sp. nov., Geothrix rubra sp. nov., and Geothrix limicola sp. nov., six novel members of Acidobacteriota isolated from soils.</title>
        <authorList>
            <person name="Weisberg A.J."/>
            <person name="Pearce E."/>
            <person name="Kramer C.G."/>
            <person name="Chang J.H."/>
            <person name="Clarke C.R."/>
        </authorList>
    </citation>
    <scope>NUCLEOTIDE SEQUENCE [LARGE SCALE GENOMIC DNA]</scope>
    <source>
        <strain evidence="1 2">NE20-4-1</strain>
    </source>
</reference>
<gene>
    <name evidence="1" type="ORF">PV383_36380</name>
</gene>